<evidence type="ECO:0000256" key="3">
    <source>
        <dbReference type="ARBA" id="ARBA00023163"/>
    </source>
</evidence>
<dbReference type="SUPFAM" id="SSF46689">
    <property type="entry name" value="Homeodomain-like"/>
    <property type="match status" value="1"/>
</dbReference>
<dbReference type="InterPro" id="IPR001647">
    <property type="entry name" value="HTH_TetR"/>
</dbReference>
<name>A0A0P1E3U4_9RHOB</name>
<accession>A0A0P1E3U4</accession>
<organism evidence="6 7">
    <name type="scientific">Ruegeria atlantica</name>
    <dbReference type="NCBI Taxonomy" id="81569"/>
    <lineage>
        <taxon>Bacteria</taxon>
        <taxon>Pseudomonadati</taxon>
        <taxon>Pseudomonadota</taxon>
        <taxon>Alphaproteobacteria</taxon>
        <taxon>Rhodobacterales</taxon>
        <taxon>Roseobacteraceae</taxon>
        <taxon>Ruegeria</taxon>
    </lineage>
</organism>
<dbReference type="PANTHER" id="PTHR47506:SF1">
    <property type="entry name" value="HTH-TYPE TRANSCRIPTIONAL REGULATOR YJDC"/>
    <property type="match status" value="1"/>
</dbReference>
<evidence type="ECO:0000259" key="5">
    <source>
        <dbReference type="PROSITE" id="PS50977"/>
    </source>
</evidence>
<evidence type="ECO:0000256" key="1">
    <source>
        <dbReference type="ARBA" id="ARBA00023015"/>
    </source>
</evidence>
<dbReference type="EMBL" id="CYPS01000032">
    <property type="protein sequence ID" value="CUH42903.1"/>
    <property type="molecule type" value="Genomic_DNA"/>
</dbReference>
<dbReference type="Gene3D" id="1.10.357.10">
    <property type="entry name" value="Tetracycline Repressor, domain 2"/>
    <property type="match status" value="1"/>
</dbReference>
<keyword evidence="7" id="KW-1185">Reference proteome</keyword>
<evidence type="ECO:0000313" key="6">
    <source>
        <dbReference type="EMBL" id="CUH42903.1"/>
    </source>
</evidence>
<dbReference type="AlphaFoldDB" id="A0A0P1E3U4"/>
<dbReference type="Pfam" id="PF00440">
    <property type="entry name" value="TetR_N"/>
    <property type="match status" value="1"/>
</dbReference>
<dbReference type="SUPFAM" id="SSF48498">
    <property type="entry name" value="Tetracyclin repressor-like, C-terminal domain"/>
    <property type="match status" value="1"/>
</dbReference>
<evidence type="ECO:0000256" key="2">
    <source>
        <dbReference type="ARBA" id="ARBA00023125"/>
    </source>
</evidence>
<evidence type="ECO:0000256" key="4">
    <source>
        <dbReference type="PROSITE-ProRule" id="PRU00335"/>
    </source>
</evidence>
<dbReference type="Proteomes" id="UP000050786">
    <property type="component" value="Unassembled WGS sequence"/>
</dbReference>
<sequence length="239" mass="26099">MGRFCISTDLNSFLWSQYGLTIPKISYRHLEFLDRPFHILLMSKETHAVGDIKSPAGPGRPRAFDEAEALEKALCVFWHKGYETASVDDLTKAMGLSRSSFYGTFGNKQALFHKALRHYSRRGLKSLRDVADAGGDDPVGAIMKALANPQGGRDGCMLINCLTELAPHDDEVAALGRQHLENIDEIIARALEPSDPGQALDKARAFASLAIGTLALRKAGVPAEQISQTLKQARLVISP</sequence>
<keyword evidence="1" id="KW-0805">Transcription regulation</keyword>
<evidence type="ECO:0000313" key="7">
    <source>
        <dbReference type="Proteomes" id="UP000050786"/>
    </source>
</evidence>
<reference evidence="7" key="1">
    <citation type="submission" date="2015-09" db="EMBL/GenBank/DDBJ databases">
        <authorList>
            <person name="Rodrigo-Torres L."/>
            <person name="Arahal D.R."/>
        </authorList>
    </citation>
    <scope>NUCLEOTIDE SEQUENCE [LARGE SCALE GENOMIC DNA]</scope>
    <source>
        <strain evidence="7">CECT 4293</strain>
    </source>
</reference>
<proteinExistence type="predicted"/>
<keyword evidence="3" id="KW-0804">Transcription</keyword>
<keyword evidence="2 4" id="KW-0238">DNA-binding</keyword>
<dbReference type="InterPro" id="IPR009057">
    <property type="entry name" value="Homeodomain-like_sf"/>
</dbReference>
<feature type="domain" description="HTH tetR-type" evidence="5">
    <location>
        <begin position="63"/>
        <end position="123"/>
    </location>
</feature>
<dbReference type="Gene3D" id="1.10.10.60">
    <property type="entry name" value="Homeodomain-like"/>
    <property type="match status" value="1"/>
</dbReference>
<dbReference type="PROSITE" id="PS50977">
    <property type="entry name" value="HTH_TETR_2"/>
    <property type="match status" value="1"/>
</dbReference>
<dbReference type="InterPro" id="IPR036271">
    <property type="entry name" value="Tet_transcr_reg_TetR-rel_C_sf"/>
</dbReference>
<dbReference type="GO" id="GO:0003677">
    <property type="term" value="F:DNA binding"/>
    <property type="evidence" value="ECO:0007669"/>
    <property type="project" value="UniProtKB-UniRule"/>
</dbReference>
<gene>
    <name evidence="6" type="primary">comR_1</name>
    <name evidence="6" type="ORF">RUM4293_01792</name>
</gene>
<feature type="DNA-binding region" description="H-T-H motif" evidence="4">
    <location>
        <begin position="86"/>
        <end position="105"/>
    </location>
</feature>
<protein>
    <submittedName>
        <fullName evidence="6">Copper outer membrane regulator</fullName>
    </submittedName>
</protein>
<dbReference type="PANTHER" id="PTHR47506">
    <property type="entry name" value="TRANSCRIPTIONAL REGULATORY PROTEIN"/>
    <property type="match status" value="1"/>
</dbReference>